<evidence type="ECO:0000313" key="3">
    <source>
        <dbReference type="EMBL" id="BDP40583.1"/>
    </source>
</evidence>
<protein>
    <submittedName>
        <fullName evidence="3">LPS biosynthesis protein</fullName>
    </submittedName>
</protein>
<accession>A0ABN6REX4</accession>
<dbReference type="InterPro" id="IPR050194">
    <property type="entry name" value="Glycosyltransferase_grp1"/>
</dbReference>
<evidence type="ECO:0000259" key="2">
    <source>
        <dbReference type="Pfam" id="PF13439"/>
    </source>
</evidence>
<proteinExistence type="predicted"/>
<dbReference type="Pfam" id="PF00534">
    <property type="entry name" value="Glycos_transf_1"/>
    <property type="match status" value="1"/>
</dbReference>
<dbReference type="CDD" id="cd03817">
    <property type="entry name" value="GT4_UGDG-like"/>
    <property type="match status" value="1"/>
</dbReference>
<gene>
    <name evidence="3" type="ORF">DAETH_05520</name>
</gene>
<dbReference type="Proteomes" id="UP001064971">
    <property type="component" value="Chromosome"/>
</dbReference>
<dbReference type="Gene3D" id="3.40.50.2000">
    <property type="entry name" value="Glycogen Phosphorylase B"/>
    <property type="match status" value="2"/>
</dbReference>
<dbReference type="PANTHER" id="PTHR45947:SF3">
    <property type="entry name" value="SULFOQUINOVOSYL TRANSFERASE SQD2"/>
    <property type="match status" value="1"/>
</dbReference>
<dbReference type="EMBL" id="AP026560">
    <property type="protein sequence ID" value="BDP40583.1"/>
    <property type="molecule type" value="Genomic_DNA"/>
</dbReference>
<evidence type="ECO:0000259" key="1">
    <source>
        <dbReference type="Pfam" id="PF00534"/>
    </source>
</evidence>
<organism evidence="3 4">
    <name type="scientific">Deinococcus aetherius</name>
    <dbReference type="NCBI Taxonomy" id="200252"/>
    <lineage>
        <taxon>Bacteria</taxon>
        <taxon>Thermotogati</taxon>
        <taxon>Deinococcota</taxon>
        <taxon>Deinococci</taxon>
        <taxon>Deinococcales</taxon>
        <taxon>Deinococcaceae</taxon>
        <taxon>Deinococcus</taxon>
    </lineage>
</organism>
<name>A0ABN6REX4_9DEIO</name>
<dbReference type="Pfam" id="PF13439">
    <property type="entry name" value="Glyco_transf_4"/>
    <property type="match status" value="1"/>
</dbReference>
<dbReference type="InterPro" id="IPR028098">
    <property type="entry name" value="Glyco_trans_4-like_N"/>
</dbReference>
<dbReference type="InterPro" id="IPR001296">
    <property type="entry name" value="Glyco_trans_1"/>
</dbReference>
<sequence>MSTQGITRGTGEAAAVMPGRITRSSPRAFPAAARYTPGDVRIGIVTATYLPSRNGVATSTALYVRGLRERGHDVRVFAPRHPQAPAHEEGVYRLNSSFAGARALGAPADYPVMLAPGPLLTARLPLRDLDVLHTMHPFLAGRLALKWARLSGAPVVFTAHTQYDQYLHYAPMPKRVGRAMLRPHVSAFARRVDAVLAPGRAMVEMLREYGYGGEVHLFPNPVDLAAFARARGEAFRAEHHVPQNAPLVMYLGRLAAEKNLGVMLHAFAQAQASRPELRLLVVGDGPARAEALASAPEGVTFSGPIPYARVPEALAAADAFLTASTSEVLPMSMIEALAAGTPLVAAHSPAALDLVRSGLNGIVTDPTPDALAAGLLGVLRPDRLPALQTGARESARHYDLRVRAAALEEVYARAVVRGRGRVHRSI</sequence>
<dbReference type="PANTHER" id="PTHR45947">
    <property type="entry name" value="SULFOQUINOVOSYL TRANSFERASE SQD2"/>
    <property type="match status" value="1"/>
</dbReference>
<evidence type="ECO:0000313" key="4">
    <source>
        <dbReference type="Proteomes" id="UP001064971"/>
    </source>
</evidence>
<reference evidence="3" key="1">
    <citation type="submission" date="2022-07" db="EMBL/GenBank/DDBJ databases">
        <title>Complete Genome Sequence of the Radioresistant Bacterium Deinococcus aetherius ST0316, Isolated from the Air Dust collected in Lower Stratosphere above Japan.</title>
        <authorList>
            <person name="Satoh K."/>
            <person name="Hagiwara K."/>
            <person name="Katsumata K."/>
            <person name="Kubo A."/>
            <person name="Yokobori S."/>
            <person name="Yamagishi A."/>
            <person name="Oono Y."/>
            <person name="Narumi I."/>
        </authorList>
    </citation>
    <scope>NUCLEOTIDE SEQUENCE</scope>
    <source>
        <strain evidence="3">ST0316</strain>
    </source>
</reference>
<keyword evidence="4" id="KW-1185">Reference proteome</keyword>
<dbReference type="SUPFAM" id="SSF53756">
    <property type="entry name" value="UDP-Glycosyltransferase/glycogen phosphorylase"/>
    <property type="match status" value="1"/>
</dbReference>
<feature type="domain" description="Glycosyl transferase family 1" evidence="1">
    <location>
        <begin position="234"/>
        <end position="380"/>
    </location>
</feature>
<feature type="domain" description="Glycosyltransferase subfamily 4-like N-terminal" evidence="2">
    <location>
        <begin position="54"/>
        <end position="225"/>
    </location>
</feature>